<dbReference type="Gene3D" id="3.40.50.10790">
    <property type="entry name" value="S-adenosyl-l-methionine hydroxide adenosyltransferase, N-terminal"/>
    <property type="match status" value="1"/>
</dbReference>
<dbReference type="Pfam" id="PF01887">
    <property type="entry name" value="SAM_HAT_N"/>
    <property type="match status" value="1"/>
</dbReference>
<dbReference type="InterPro" id="IPR023227">
    <property type="entry name" value="SAM_OH_AdoTrfase_C_sf"/>
</dbReference>
<dbReference type="InterPro" id="IPR046469">
    <property type="entry name" value="SAM_HAT_N"/>
</dbReference>
<sequence>MSIITLTTDFGLKDHFVGALKGKLISGLENPIIVDISHDIDLFNTLEASYSISAAYKSFPKGTIHIIGVDSERTATTEHIAMQWDDQYFICADNGILSSLIQKKVAQKIVAINIHDRLQEENTDMNVFVAVACHIARGGLLNVIGKEINELRMVNEMTAQVSSDNSLIKGTIIHIDQFGNCVTNISKKMFDDISMKRNFKIKFHNKKLDRIHNFYSDFKNTDKYTLKAFEGNALALFNENGYLEIAIYKSNPKTVGSASTLLGLKFRDVVSITFEE</sequence>
<keyword evidence="6" id="KW-1185">Reference proteome</keyword>
<evidence type="ECO:0000256" key="2">
    <source>
        <dbReference type="ARBA" id="ARBA00024035"/>
    </source>
</evidence>
<accession>A0ABV5GNH8</accession>
<proteinExistence type="inferred from homology"/>
<evidence type="ECO:0000259" key="3">
    <source>
        <dbReference type="Pfam" id="PF01887"/>
    </source>
</evidence>
<protein>
    <submittedName>
        <fullName evidence="5">S-adenosyl-l-methionine hydroxide adenosyltransferase family protein</fullName>
    </submittedName>
</protein>
<dbReference type="InterPro" id="IPR002747">
    <property type="entry name" value="SAM_OH_AdoTrfase"/>
</dbReference>
<dbReference type="Pfam" id="PF20257">
    <property type="entry name" value="SAM_HAT_C"/>
    <property type="match status" value="1"/>
</dbReference>
<comment type="similarity">
    <text evidence="2">Belongs to the SAM hydrolase / SAM-dependent halogenase family.</text>
</comment>
<gene>
    <name evidence="5" type="ORF">ACFFVF_10275</name>
</gene>
<dbReference type="Proteomes" id="UP001589607">
    <property type="component" value="Unassembled WGS sequence"/>
</dbReference>
<evidence type="ECO:0000256" key="1">
    <source>
        <dbReference type="ARBA" id="ARBA00022691"/>
    </source>
</evidence>
<dbReference type="InterPro" id="IPR046470">
    <property type="entry name" value="SAM_HAT_C"/>
</dbReference>
<dbReference type="EMBL" id="JBHMEY010000024">
    <property type="protein sequence ID" value="MFB9096903.1"/>
    <property type="molecule type" value="Genomic_DNA"/>
</dbReference>
<evidence type="ECO:0000313" key="6">
    <source>
        <dbReference type="Proteomes" id="UP001589607"/>
    </source>
</evidence>
<feature type="domain" description="S-adenosyl-l-methionine hydroxide adenosyltransferase N-terminal" evidence="3">
    <location>
        <begin position="4"/>
        <end position="145"/>
    </location>
</feature>
<comment type="caution">
    <text evidence="5">The sequence shown here is derived from an EMBL/GenBank/DDBJ whole genome shotgun (WGS) entry which is preliminary data.</text>
</comment>
<organism evidence="5 6">
    <name type="scientific">Flavobacterium jumunjinense</name>
    <dbReference type="NCBI Taxonomy" id="998845"/>
    <lineage>
        <taxon>Bacteria</taxon>
        <taxon>Pseudomonadati</taxon>
        <taxon>Bacteroidota</taxon>
        <taxon>Flavobacteriia</taxon>
        <taxon>Flavobacteriales</taxon>
        <taxon>Flavobacteriaceae</taxon>
        <taxon>Flavobacterium</taxon>
    </lineage>
</organism>
<keyword evidence="1" id="KW-0949">S-adenosyl-L-methionine</keyword>
<dbReference type="SUPFAM" id="SSF102522">
    <property type="entry name" value="Bacterial fluorinating enzyme, N-terminal domain"/>
    <property type="match status" value="1"/>
</dbReference>
<feature type="domain" description="S-adenosyl-l-methionine hydroxide adenosyltransferase C-terminal" evidence="4">
    <location>
        <begin position="170"/>
        <end position="270"/>
    </location>
</feature>
<dbReference type="RefSeq" id="WP_236456656.1">
    <property type="nucleotide sequence ID" value="NZ_CBCSGE010000042.1"/>
</dbReference>
<reference evidence="5 6" key="1">
    <citation type="submission" date="2024-09" db="EMBL/GenBank/DDBJ databases">
        <authorList>
            <person name="Sun Q."/>
            <person name="Mori K."/>
        </authorList>
    </citation>
    <scope>NUCLEOTIDE SEQUENCE [LARGE SCALE GENOMIC DNA]</scope>
    <source>
        <strain evidence="5 6">CECT 7955</strain>
    </source>
</reference>
<dbReference type="SUPFAM" id="SSF101852">
    <property type="entry name" value="Bacterial fluorinating enzyme, C-terminal domain"/>
    <property type="match status" value="1"/>
</dbReference>
<dbReference type="PIRSF" id="PIRSF006779">
    <property type="entry name" value="UCP006779"/>
    <property type="match status" value="1"/>
</dbReference>
<evidence type="ECO:0000259" key="4">
    <source>
        <dbReference type="Pfam" id="PF20257"/>
    </source>
</evidence>
<dbReference type="InterPro" id="IPR023228">
    <property type="entry name" value="SAM_OH_AdoTrfase_N_sf"/>
</dbReference>
<dbReference type="Gene3D" id="2.40.30.90">
    <property type="entry name" value="Bacterial fluorinating enzyme like"/>
    <property type="match status" value="1"/>
</dbReference>
<evidence type="ECO:0000313" key="5">
    <source>
        <dbReference type="EMBL" id="MFB9096903.1"/>
    </source>
</evidence>
<name>A0ABV5GNH8_9FLAO</name>
<dbReference type="PANTHER" id="PTHR35092:SF1">
    <property type="entry name" value="CHLORINASE MJ1651"/>
    <property type="match status" value="1"/>
</dbReference>
<dbReference type="PANTHER" id="PTHR35092">
    <property type="entry name" value="CHLORINASE MJ1651"/>
    <property type="match status" value="1"/>
</dbReference>